<sequence length="468" mass="52465">MALNQPEHVLEGDSEMPDYVGNVDVSNDDTLGPYEYIDFYSTKDIVESDLEEEDEDEIDQDNDDEDDKAFCSKDRTFNLDDEPKDFRLDRFHQRMGNIVSFLVGKGKEAVSGDFDPDDKWVCNEFVQPLGKHSVEEILDIFNDIIPESTRAILGCATLTPEHIMALPSVNHSASDPGVYLICFEKVSRGLKAADVQFVAATEQDHKVPSGLYTGSSVKSVSGRCVDHGALFKKFSTKRLIGGRYLENGTKVMYLYCYANLHGLVPVYRQVGVFSQQLENIDLLPVDVQWLVRLLEQAMILLLDVYEPCKDPNLRRTVGYSDRMYEEMLEECGVPSSVFHPLNHAMPLKQGTCNTRKFVKHHVTGTDLGVLVKYDQVAYSTVSVRGPRQGHVQIATLLSPPYGIGIRQRRTVLSVRAAVVTGRGIKPIDLKREKSSAQNVEQKTLKTTGTLLMTRVDERLENIGALLVL</sequence>
<reference evidence="2" key="1">
    <citation type="journal article" date="2014" name="Genome Announc.">
        <title>Complete sequencing and chromosome-scale genome assembly of the industrial progenitor strain P2niaD18 from the penicillin producer Penicillium chrysogenum.</title>
        <authorList>
            <person name="Specht T."/>
            <person name="Dahlmann T.A."/>
            <person name="Zadra I."/>
            <person name="Kurnsteiner H."/>
            <person name="Kuck U."/>
        </authorList>
    </citation>
    <scope>NUCLEOTIDE SEQUENCE [LARGE SCALE GENOMIC DNA]</scope>
    <source>
        <strain evidence="2">P2niaD18</strain>
    </source>
</reference>
<accession>A0A167QSG2</accession>
<name>A0A167QSG2_PENCH</name>
<feature type="region of interest" description="Disordered" evidence="1">
    <location>
        <begin position="48"/>
        <end position="67"/>
    </location>
</feature>
<gene>
    <name evidence="2" type="ORF">EN45_093030</name>
</gene>
<dbReference type="EMBL" id="CM002800">
    <property type="protein sequence ID" value="KZN85131.1"/>
    <property type="molecule type" value="Genomic_DNA"/>
</dbReference>
<dbReference type="Proteomes" id="UP000076449">
    <property type="component" value="Chromosome III"/>
</dbReference>
<protein>
    <submittedName>
        <fullName evidence="2">Uncharacterized protein</fullName>
    </submittedName>
</protein>
<feature type="region of interest" description="Disordered" evidence="1">
    <location>
        <begin position="1"/>
        <end position="27"/>
    </location>
</feature>
<organism evidence="2">
    <name type="scientific">Penicillium chrysogenum</name>
    <name type="common">Penicillium notatum</name>
    <dbReference type="NCBI Taxonomy" id="5076"/>
    <lineage>
        <taxon>Eukaryota</taxon>
        <taxon>Fungi</taxon>
        <taxon>Dikarya</taxon>
        <taxon>Ascomycota</taxon>
        <taxon>Pezizomycotina</taxon>
        <taxon>Eurotiomycetes</taxon>
        <taxon>Eurotiomycetidae</taxon>
        <taxon>Eurotiales</taxon>
        <taxon>Aspergillaceae</taxon>
        <taxon>Penicillium</taxon>
        <taxon>Penicillium chrysogenum species complex</taxon>
    </lineage>
</organism>
<proteinExistence type="predicted"/>
<evidence type="ECO:0000313" key="2">
    <source>
        <dbReference type="EMBL" id="KZN85131.1"/>
    </source>
</evidence>
<evidence type="ECO:0000256" key="1">
    <source>
        <dbReference type="SAM" id="MobiDB-lite"/>
    </source>
</evidence>
<dbReference type="AlphaFoldDB" id="A0A167QSG2"/>